<evidence type="ECO:0000256" key="1">
    <source>
        <dbReference type="ARBA" id="ARBA00004651"/>
    </source>
</evidence>
<keyword evidence="5 7" id="KW-1133">Transmembrane helix</keyword>
<feature type="transmembrane region" description="Helical" evidence="7">
    <location>
        <begin position="123"/>
        <end position="142"/>
    </location>
</feature>
<dbReference type="Proteomes" id="UP000485569">
    <property type="component" value="Unassembled WGS sequence"/>
</dbReference>
<dbReference type="InterPro" id="IPR005524">
    <property type="entry name" value="DUF318"/>
</dbReference>
<feature type="transmembrane region" description="Helical" evidence="7">
    <location>
        <begin position="318"/>
        <end position="336"/>
    </location>
</feature>
<feature type="transmembrane region" description="Helical" evidence="7">
    <location>
        <begin position="20"/>
        <end position="40"/>
    </location>
</feature>
<feature type="transmembrane region" description="Helical" evidence="7">
    <location>
        <begin position="214"/>
        <end position="233"/>
    </location>
</feature>
<organism evidence="8">
    <name type="scientific">Candidatus Atribacter allofermentans</name>
    <dbReference type="NCBI Taxonomy" id="1852833"/>
    <lineage>
        <taxon>Bacteria</taxon>
        <taxon>Pseudomonadati</taxon>
        <taxon>Atribacterota</taxon>
        <taxon>Atribacteria</taxon>
        <taxon>Atribacterales</taxon>
        <taxon>Atribacteraceae</taxon>
        <taxon>Atribacter</taxon>
    </lineage>
</organism>
<comment type="subcellular location">
    <subcellularLocation>
        <location evidence="1">Cell membrane</location>
        <topology evidence="1">Multi-pass membrane protein</topology>
    </subcellularLocation>
</comment>
<keyword evidence="4 7" id="KW-0812">Transmembrane</keyword>
<feature type="transmembrane region" description="Helical" evidence="7">
    <location>
        <begin position="245"/>
        <end position="266"/>
    </location>
</feature>
<dbReference type="Pfam" id="PF03773">
    <property type="entry name" value="ArsP_1"/>
    <property type="match status" value="1"/>
</dbReference>
<reference evidence="8" key="1">
    <citation type="submission" date="2017-02" db="EMBL/GenBank/DDBJ databases">
        <title>Delving into the versatile metabolic prowess of the omnipresent phylum Bacteroidetes.</title>
        <authorList>
            <person name="Nobu M.K."/>
            <person name="Mei R."/>
            <person name="Narihiro T."/>
            <person name="Kuroda K."/>
            <person name="Liu W.-T."/>
        </authorList>
    </citation>
    <scope>NUCLEOTIDE SEQUENCE</scope>
    <source>
        <strain evidence="8">ADurb.Bin276</strain>
    </source>
</reference>
<feature type="transmembrane region" description="Helical" evidence="7">
    <location>
        <begin position="286"/>
        <end position="306"/>
    </location>
</feature>
<accession>A0A1V5SZ23</accession>
<feature type="transmembrane region" description="Helical" evidence="7">
    <location>
        <begin position="61"/>
        <end position="84"/>
    </location>
</feature>
<dbReference type="EMBL" id="MWBQ01000047">
    <property type="protein sequence ID" value="OQA59777.1"/>
    <property type="molecule type" value="Genomic_DNA"/>
</dbReference>
<feature type="transmembrane region" description="Helical" evidence="7">
    <location>
        <begin position="96"/>
        <end position="116"/>
    </location>
</feature>
<comment type="similarity">
    <text evidence="2">Belongs to the UPF0718 family.</text>
</comment>
<evidence type="ECO:0000256" key="4">
    <source>
        <dbReference type="ARBA" id="ARBA00022692"/>
    </source>
</evidence>
<keyword evidence="6 7" id="KW-0472">Membrane</keyword>
<evidence type="ECO:0000313" key="8">
    <source>
        <dbReference type="EMBL" id="OQA59777.1"/>
    </source>
</evidence>
<dbReference type="AlphaFoldDB" id="A0A1V5SZ23"/>
<evidence type="ECO:0000256" key="5">
    <source>
        <dbReference type="ARBA" id="ARBA00022989"/>
    </source>
</evidence>
<evidence type="ECO:0000256" key="2">
    <source>
        <dbReference type="ARBA" id="ARBA00006386"/>
    </source>
</evidence>
<feature type="transmembrane region" description="Helical" evidence="7">
    <location>
        <begin position="162"/>
        <end position="179"/>
    </location>
</feature>
<dbReference type="PANTHER" id="PTHR43299">
    <property type="entry name" value="UPF0718 PROTEIN YRAQ"/>
    <property type="match status" value="1"/>
</dbReference>
<keyword evidence="3" id="KW-1003">Cell membrane</keyword>
<name>A0A1V5SZ23_9BACT</name>
<evidence type="ECO:0000256" key="3">
    <source>
        <dbReference type="ARBA" id="ARBA00022475"/>
    </source>
</evidence>
<comment type="caution">
    <text evidence="8">The sequence shown here is derived from an EMBL/GenBank/DDBJ whole genome shotgun (WGS) entry which is preliminary data.</text>
</comment>
<proteinExistence type="inferred from homology"/>
<protein>
    <submittedName>
        <fullName evidence="8">Putative permease</fullName>
    </submittedName>
</protein>
<evidence type="ECO:0000256" key="7">
    <source>
        <dbReference type="SAM" id="Phobius"/>
    </source>
</evidence>
<evidence type="ECO:0000256" key="6">
    <source>
        <dbReference type="ARBA" id="ARBA00023136"/>
    </source>
</evidence>
<sequence length="337" mass="36120">MWQTALREGLNTILTYLDPLHLLLGIVPAFLISGAIAALLDRESILRFFGPGANKWIAISVASIAGAILAVCSCSILPMFTSMYKIGAGIGPATSFLYSGPAINTAAIFISAAMLGRIGWARSLSAVILAFGVGLVMDLLFGKARARETIQDSTENPPKAGIPWKGLLVIFILVAIYMVGPNLYKGILMAAAFGIGYLLFTQEQRLNWYRESWSLFKLIFPILIGGVFVASALKVFVPGSVIVKLFGAESFVSNIFSSLIGALLYFSTLTEVPITRSLIEMGMSSGSAIAFLLAGPALSLPSMILINRIMGIKRGMTYIILVILFSALAGSVYELIF</sequence>
<gene>
    <name evidence="8" type="ORF">BWY41_00806</name>
</gene>
<feature type="transmembrane region" description="Helical" evidence="7">
    <location>
        <begin position="186"/>
        <end position="202"/>
    </location>
</feature>
<dbReference type="PANTHER" id="PTHR43299:SF1">
    <property type="entry name" value="UPF0718 PROTEIN YRAQ"/>
    <property type="match status" value="1"/>
</dbReference>
<dbReference type="GO" id="GO:0005886">
    <property type="term" value="C:plasma membrane"/>
    <property type="evidence" value="ECO:0007669"/>
    <property type="project" value="UniProtKB-SubCell"/>
</dbReference>